<feature type="repeat" description="Solcar" evidence="14">
    <location>
        <begin position="431"/>
        <end position="523"/>
    </location>
</feature>
<evidence type="ECO:0000256" key="7">
    <source>
        <dbReference type="ARBA" id="ARBA00022837"/>
    </source>
</evidence>
<keyword evidence="10 14" id="KW-0472">Membrane</keyword>
<evidence type="ECO:0000256" key="1">
    <source>
        <dbReference type="ARBA" id="ARBA00004448"/>
    </source>
</evidence>
<sequence length="684" mass="73419">MTTHATQHQQYQQLPASEVARYSEIFDAYADTDASPQGARCMSPVAFAQAITPSAEASGSGSSLYAAFFAVADREARGMLTKDDFIYFQTLLSQHDAASSLPFHAVSRSTATGTVEASALARLIGNDNAASNYLRGKSHVSYAEFAQLIESARADRIRSAFASADTEDSGSISPEQAYAIAREFAPLESSSIVASRLSLLGQSPSTHAIGYPTFLALVSLLSDPVRIRRAVDEAVHSLPSKKTADASSAQVTRPDFASATSLLTPLEIDVLFTLAAGQTDAESVTLSSINDITHSCYKSLVSAGSEQQQIKSESANIVHHKKPSRTILQESLFQAYNFAVGAVAGGIGAAVVYPIDLVKTRMQNQRVAVVGEMMYKNSIDCFRKVIRNEGVLGLYRGLGPQLVGVAPEKAIKLTVNDFVRARLTDKDTGKIAFASELIAGGTAGASQVVFTNPLEIVKIRLQIQGEMLKETTGAAAPIARRGAVTIIKELGLLGLYKGASACLLRDVPFSAIYFSCYSHLKKDVFREGERQLGIVDLLLAGAIAGMPAAYLTTPADVIKTRLQVVAKKGETVYNGLFDAARKIYKEEGFKAFFKGGPARIVRSSPQFGTTLMCYELIHRMVPFPGEEHDTKPSVDRMAQRARELSSQTALFQAANALRLLHDSNYKFGSPVLPAKPSASPAHVA</sequence>
<protein>
    <recommendedName>
        <fullName evidence="12">Mitochondrial aspartate-glutamate transporter AGC1</fullName>
    </recommendedName>
    <alternativeName>
        <fullName evidence="13">Aspartate-glutamate carrier 1</fullName>
    </alternativeName>
</protein>
<dbReference type="PRINTS" id="PR00926">
    <property type="entry name" value="MITOCARRIER"/>
</dbReference>
<dbReference type="InterPro" id="IPR051028">
    <property type="entry name" value="Mito_Solute_Carrier"/>
</dbReference>
<evidence type="ECO:0000256" key="9">
    <source>
        <dbReference type="ARBA" id="ARBA00023128"/>
    </source>
</evidence>
<dbReference type="PRINTS" id="PR00927">
    <property type="entry name" value="ADPTRNSLCASE"/>
</dbReference>
<dbReference type="GO" id="GO:1990544">
    <property type="term" value="P:mitochondrial ATP transmembrane transport"/>
    <property type="evidence" value="ECO:0007669"/>
    <property type="project" value="InterPro"/>
</dbReference>
<evidence type="ECO:0000256" key="2">
    <source>
        <dbReference type="ARBA" id="ARBA00006375"/>
    </source>
</evidence>
<dbReference type="InterPro" id="IPR002067">
    <property type="entry name" value="MCP"/>
</dbReference>
<dbReference type="GO" id="GO:0005743">
    <property type="term" value="C:mitochondrial inner membrane"/>
    <property type="evidence" value="ECO:0007669"/>
    <property type="project" value="UniProtKB-SubCell"/>
</dbReference>
<dbReference type="GO" id="GO:0005471">
    <property type="term" value="F:ATP:ADP antiporter activity"/>
    <property type="evidence" value="ECO:0007669"/>
    <property type="project" value="InterPro"/>
</dbReference>
<dbReference type="GO" id="GO:0015183">
    <property type="term" value="F:L-aspartate transmembrane transporter activity"/>
    <property type="evidence" value="ECO:0007669"/>
    <property type="project" value="TreeGrafter"/>
</dbReference>
<dbReference type="GO" id="GO:0140021">
    <property type="term" value="P:mitochondrial ADP transmembrane transport"/>
    <property type="evidence" value="ECO:0007669"/>
    <property type="project" value="InterPro"/>
</dbReference>
<dbReference type="Pfam" id="PF00153">
    <property type="entry name" value="Mito_carr"/>
    <property type="match status" value="3"/>
</dbReference>
<reference evidence="15" key="1">
    <citation type="submission" date="2022-07" db="EMBL/GenBank/DDBJ databases">
        <title>Phylogenomic reconstructions and comparative analyses of Kickxellomycotina fungi.</title>
        <authorList>
            <person name="Reynolds N.K."/>
            <person name="Stajich J.E."/>
            <person name="Barry K."/>
            <person name="Grigoriev I.V."/>
            <person name="Crous P."/>
            <person name="Smith M.E."/>
        </authorList>
    </citation>
    <scope>NUCLEOTIDE SEQUENCE</scope>
    <source>
        <strain evidence="15">NBRC 32514</strain>
    </source>
</reference>
<dbReference type="PANTHER" id="PTHR45678:SF9">
    <property type="entry name" value="CALCIUM-BINDING MITOCHONDRIAL CARRIER PROTEIN ARALAR1"/>
    <property type="match status" value="1"/>
</dbReference>
<dbReference type="SUPFAM" id="SSF47473">
    <property type="entry name" value="EF-hand"/>
    <property type="match status" value="1"/>
</dbReference>
<dbReference type="InterPro" id="IPR011992">
    <property type="entry name" value="EF-hand-dom_pair"/>
</dbReference>
<evidence type="ECO:0000256" key="12">
    <source>
        <dbReference type="ARBA" id="ARBA00073787"/>
    </source>
</evidence>
<dbReference type="EMBL" id="JANBOJ010000179">
    <property type="protein sequence ID" value="KAJ1721335.1"/>
    <property type="molecule type" value="Genomic_DNA"/>
</dbReference>
<keyword evidence="3" id="KW-0813">Transport</keyword>
<evidence type="ECO:0000256" key="10">
    <source>
        <dbReference type="ARBA" id="ARBA00023136"/>
    </source>
</evidence>
<dbReference type="GO" id="GO:0005313">
    <property type="term" value="F:L-glutamate transmembrane transporter activity"/>
    <property type="evidence" value="ECO:0007669"/>
    <property type="project" value="TreeGrafter"/>
</dbReference>
<keyword evidence="9" id="KW-0496">Mitochondrion</keyword>
<dbReference type="GO" id="GO:0043490">
    <property type="term" value="P:malate-aspartate shuttle"/>
    <property type="evidence" value="ECO:0007669"/>
    <property type="project" value="TreeGrafter"/>
</dbReference>
<accession>A0A9W7Y0I4</accession>
<dbReference type="AlphaFoldDB" id="A0A9W7Y0I4"/>
<dbReference type="FunFam" id="1.50.40.10:FF:000004">
    <property type="entry name" value="Calcium-binding mitochondrial carrier protein Aralar1"/>
    <property type="match status" value="1"/>
</dbReference>
<dbReference type="OrthoDB" id="2161at2759"/>
<comment type="similarity">
    <text evidence="2">Belongs to the mitochondrial carrier (TC 2.A.29) family.</text>
</comment>
<keyword evidence="16" id="KW-1185">Reference proteome</keyword>
<organism evidence="15 16">
    <name type="scientific">Coemansia erecta</name>
    <dbReference type="NCBI Taxonomy" id="147472"/>
    <lineage>
        <taxon>Eukaryota</taxon>
        <taxon>Fungi</taxon>
        <taxon>Fungi incertae sedis</taxon>
        <taxon>Zoopagomycota</taxon>
        <taxon>Kickxellomycotina</taxon>
        <taxon>Kickxellomycetes</taxon>
        <taxon>Kickxellales</taxon>
        <taxon>Kickxellaceae</taxon>
        <taxon>Coemansia</taxon>
    </lineage>
</organism>
<feature type="repeat" description="Solcar" evidence="14">
    <location>
        <begin position="532"/>
        <end position="620"/>
    </location>
</feature>
<comment type="subcellular location">
    <subcellularLocation>
        <location evidence="1">Mitochondrion inner membrane</location>
        <topology evidence="1">Multi-pass membrane protein</topology>
    </subcellularLocation>
</comment>
<keyword evidence="8" id="KW-1133">Transmembrane helix</keyword>
<dbReference type="PANTHER" id="PTHR45678">
    <property type="entry name" value="MITOCHONDRIAL 2-OXODICARBOXYLATE CARRIER 1-RELATED"/>
    <property type="match status" value="1"/>
</dbReference>
<evidence type="ECO:0000256" key="11">
    <source>
        <dbReference type="ARBA" id="ARBA00059916"/>
    </source>
</evidence>
<dbReference type="InterPro" id="IPR018108">
    <property type="entry name" value="MCP_transmembrane"/>
</dbReference>
<dbReference type="Gene3D" id="1.50.40.10">
    <property type="entry name" value="Mitochondrial carrier domain"/>
    <property type="match status" value="1"/>
</dbReference>
<keyword evidence="7" id="KW-0106">Calcium</keyword>
<evidence type="ECO:0000256" key="6">
    <source>
        <dbReference type="ARBA" id="ARBA00022792"/>
    </source>
</evidence>
<keyword evidence="5" id="KW-0677">Repeat</keyword>
<evidence type="ECO:0000256" key="13">
    <source>
        <dbReference type="ARBA" id="ARBA00082232"/>
    </source>
</evidence>
<dbReference type="PROSITE" id="PS50920">
    <property type="entry name" value="SOLCAR"/>
    <property type="match status" value="3"/>
</dbReference>
<keyword evidence="6" id="KW-0999">Mitochondrion inner membrane</keyword>
<name>A0A9W7Y0I4_9FUNG</name>
<evidence type="ECO:0000313" key="15">
    <source>
        <dbReference type="EMBL" id="KAJ1721335.1"/>
    </source>
</evidence>
<dbReference type="Proteomes" id="UP001149813">
    <property type="component" value="Unassembled WGS sequence"/>
</dbReference>
<comment type="caution">
    <text evidence="15">The sequence shown here is derived from an EMBL/GenBank/DDBJ whole genome shotgun (WGS) entry which is preliminary data.</text>
</comment>
<gene>
    <name evidence="15" type="primary">AGC1_2</name>
    <name evidence="15" type="ORF">LPJ53_004136</name>
</gene>
<keyword evidence="4 14" id="KW-0812">Transmembrane</keyword>
<feature type="repeat" description="Solcar" evidence="14">
    <location>
        <begin position="332"/>
        <end position="422"/>
    </location>
</feature>
<dbReference type="InterPro" id="IPR023395">
    <property type="entry name" value="MCP_dom_sf"/>
</dbReference>
<dbReference type="SUPFAM" id="SSF103506">
    <property type="entry name" value="Mitochondrial carrier"/>
    <property type="match status" value="1"/>
</dbReference>
<evidence type="ECO:0000256" key="5">
    <source>
        <dbReference type="ARBA" id="ARBA00022737"/>
    </source>
</evidence>
<evidence type="ECO:0000313" key="16">
    <source>
        <dbReference type="Proteomes" id="UP001149813"/>
    </source>
</evidence>
<evidence type="ECO:0000256" key="4">
    <source>
        <dbReference type="ARBA" id="ARBA00022692"/>
    </source>
</evidence>
<evidence type="ECO:0000256" key="14">
    <source>
        <dbReference type="PROSITE-ProRule" id="PRU00282"/>
    </source>
</evidence>
<comment type="function">
    <text evidence="11">Calcium-dependent mitochondrial aspartate and glutamate carrier. Transport of glutamate in mitochondria is required for mitochondrial transamination reactions and ornithine synthesis. Plays also a role in malate-aspartate NADH shuttle, which is critical for growth on acetate and fatty acids.</text>
</comment>
<proteinExistence type="inferred from homology"/>
<dbReference type="InterPro" id="IPR002113">
    <property type="entry name" value="ADT_euk_type"/>
</dbReference>
<evidence type="ECO:0000256" key="3">
    <source>
        <dbReference type="ARBA" id="ARBA00022448"/>
    </source>
</evidence>
<evidence type="ECO:0000256" key="8">
    <source>
        <dbReference type="ARBA" id="ARBA00022989"/>
    </source>
</evidence>